<dbReference type="GO" id="GO:0035438">
    <property type="term" value="F:cyclic-di-GMP binding"/>
    <property type="evidence" value="ECO:0007669"/>
    <property type="project" value="InterPro"/>
</dbReference>
<gene>
    <name evidence="2" type="ORF">C7B47_03590</name>
</gene>
<feature type="domain" description="PilZ" evidence="1">
    <location>
        <begin position="105"/>
        <end position="206"/>
    </location>
</feature>
<accession>A0A2T2X3F5</accession>
<comment type="caution">
    <text evidence="2">The sequence shown here is derived from an EMBL/GenBank/DDBJ whole genome shotgun (WGS) entry which is preliminary data.</text>
</comment>
<evidence type="ECO:0000313" key="3">
    <source>
        <dbReference type="Proteomes" id="UP000242705"/>
    </source>
</evidence>
<dbReference type="Pfam" id="PF07238">
    <property type="entry name" value="PilZ"/>
    <property type="match status" value="1"/>
</dbReference>
<proteinExistence type="predicted"/>
<evidence type="ECO:0000313" key="2">
    <source>
        <dbReference type="EMBL" id="PSR29043.1"/>
    </source>
</evidence>
<sequence length="210" mass="24157">MISPLLSNIKERITVSTLSVNDIAQFSNADQRIDVIVKFRLKEQVYLEIQTPVTGLRLPPPQTPIFLQWQWYATHWQQQGIVERIDLGPSPMIVAAMQDQPQAVENRRTRRYHLHIPMLIPQGPLKWKKITTETEDVSVDGLRCQVPMAFTEGTTVDFILELPTRTIKMNGTVLRCRESGQPGLFDMALRLNPVMGRDYQLFRAYLDSQP</sequence>
<dbReference type="Gene3D" id="2.40.10.220">
    <property type="entry name" value="predicted glycosyltransferase like domains"/>
    <property type="match status" value="1"/>
</dbReference>
<organism evidence="2 3">
    <name type="scientific">Sulfobacillus thermosulfidooxidans</name>
    <dbReference type="NCBI Taxonomy" id="28034"/>
    <lineage>
        <taxon>Bacteria</taxon>
        <taxon>Bacillati</taxon>
        <taxon>Bacillota</taxon>
        <taxon>Clostridia</taxon>
        <taxon>Eubacteriales</taxon>
        <taxon>Clostridiales Family XVII. Incertae Sedis</taxon>
        <taxon>Sulfobacillus</taxon>
    </lineage>
</organism>
<dbReference type="AlphaFoldDB" id="A0A2T2X3F5"/>
<reference evidence="2 3" key="1">
    <citation type="journal article" date="2014" name="BMC Genomics">
        <title>Comparison of environmental and isolate Sulfobacillus genomes reveals diverse carbon, sulfur, nitrogen, and hydrogen metabolisms.</title>
        <authorList>
            <person name="Justice N.B."/>
            <person name="Norman A."/>
            <person name="Brown C.T."/>
            <person name="Singh A."/>
            <person name="Thomas B.C."/>
            <person name="Banfield J.F."/>
        </authorList>
    </citation>
    <scope>NUCLEOTIDE SEQUENCE [LARGE SCALE GENOMIC DNA]</scope>
    <source>
        <strain evidence="2">AMDSBA5</strain>
    </source>
</reference>
<dbReference type="InterPro" id="IPR009875">
    <property type="entry name" value="PilZ_domain"/>
</dbReference>
<dbReference type="EMBL" id="PXYX01000004">
    <property type="protein sequence ID" value="PSR29043.1"/>
    <property type="molecule type" value="Genomic_DNA"/>
</dbReference>
<dbReference type="SUPFAM" id="SSF141371">
    <property type="entry name" value="PilZ domain-like"/>
    <property type="match status" value="1"/>
</dbReference>
<evidence type="ECO:0000259" key="1">
    <source>
        <dbReference type="Pfam" id="PF07238"/>
    </source>
</evidence>
<name>A0A2T2X3F5_SULTH</name>
<protein>
    <recommendedName>
        <fullName evidence="1">PilZ domain-containing protein</fullName>
    </recommendedName>
</protein>
<dbReference type="Proteomes" id="UP000242705">
    <property type="component" value="Unassembled WGS sequence"/>
</dbReference>